<protein>
    <recommendedName>
        <fullName evidence="7">Non-specific serine/threonine protein kinase</fullName>
    </recommendedName>
</protein>
<reference evidence="5 6" key="1">
    <citation type="submission" date="2024-02" db="EMBL/GenBank/DDBJ databases">
        <title>de novo genome assembly of Solanum bulbocastanum strain 11H21.</title>
        <authorList>
            <person name="Hosaka A.J."/>
        </authorList>
    </citation>
    <scope>NUCLEOTIDE SEQUENCE [LARGE SCALE GENOMIC DNA]</scope>
    <source>
        <tissue evidence="5">Young leaves</tissue>
    </source>
</reference>
<gene>
    <name evidence="5" type="ORF">RDI58_007556</name>
</gene>
<feature type="transmembrane region" description="Helical" evidence="4">
    <location>
        <begin position="155"/>
        <end position="176"/>
    </location>
</feature>
<dbReference type="InterPro" id="IPR001611">
    <property type="entry name" value="Leu-rich_rpt"/>
</dbReference>
<comment type="caution">
    <text evidence="5">The sequence shown here is derived from an EMBL/GenBank/DDBJ whole genome shotgun (WGS) entry which is preliminary data.</text>
</comment>
<dbReference type="SUPFAM" id="SSF52058">
    <property type="entry name" value="L domain-like"/>
    <property type="match status" value="1"/>
</dbReference>
<dbReference type="InterPro" id="IPR051716">
    <property type="entry name" value="Plant_RL_S/T_kinase"/>
</dbReference>
<evidence type="ECO:0000256" key="3">
    <source>
        <dbReference type="ARBA" id="ARBA00023170"/>
    </source>
</evidence>
<comment type="subcellular location">
    <subcellularLocation>
        <location evidence="1">Membrane</location>
        <topology evidence="1">Single-pass type I membrane protein</topology>
    </subcellularLocation>
</comment>
<proteinExistence type="predicted"/>
<dbReference type="Pfam" id="PF00560">
    <property type="entry name" value="LRR_1"/>
    <property type="match status" value="1"/>
</dbReference>
<evidence type="ECO:0000256" key="4">
    <source>
        <dbReference type="SAM" id="Phobius"/>
    </source>
</evidence>
<evidence type="ECO:0008006" key="7">
    <source>
        <dbReference type="Google" id="ProtNLM"/>
    </source>
</evidence>
<dbReference type="EMBL" id="JBANQN010000003">
    <property type="protein sequence ID" value="KAK6794103.1"/>
    <property type="molecule type" value="Genomic_DNA"/>
</dbReference>
<dbReference type="Gene3D" id="3.80.10.10">
    <property type="entry name" value="Ribonuclease Inhibitor"/>
    <property type="match status" value="1"/>
</dbReference>
<keyword evidence="4" id="KW-0472">Membrane</keyword>
<dbReference type="GO" id="GO:0016020">
    <property type="term" value="C:membrane"/>
    <property type="evidence" value="ECO:0007669"/>
    <property type="project" value="UniProtKB-SubCell"/>
</dbReference>
<evidence type="ECO:0000313" key="5">
    <source>
        <dbReference type="EMBL" id="KAK6794103.1"/>
    </source>
</evidence>
<dbReference type="InterPro" id="IPR032675">
    <property type="entry name" value="LRR_dom_sf"/>
</dbReference>
<dbReference type="PANTHER" id="PTHR48053:SF32">
    <property type="entry name" value="LEUCINE RICH REPEAT FAMILY PROTEIN, EXPRESSED"/>
    <property type="match status" value="1"/>
</dbReference>
<accession>A0AAN8TT19</accession>
<name>A0AAN8TT19_SOLBU</name>
<evidence type="ECO:0000256" key="2">
    <source>
        <dbReference type="ARBA" id="ARBA00022729"/>
    </source>
</evidence>
<dbReference type="Proteomes" id="UP001371456">
    <property type="component" value="Unassembled WGS sequence"/>
</dbReference>
<sequence length="181" mass="20185">MLSIVLDVDFYDVLKLNAVDGKSGDQESCSIIGIEVGNHHFVFVSRVLITWELVSGPLPFTANVLQNLDYLDLSFNSLNGSIPSWMLSPLLILLSLGRNCFSGPLPKFKTNSLEWPYLFQNQLYGLITQSFKDLVNLTNANLEQNKLSGEIVAEMLPSMTNLSTFVIFLIVVYHGVATRKI</sequence>
<evidence type="ECO:0000313" key="6">
    <source>
        <dbReference type="Proteomes" id="UP001371456"/>
    </source>
</evidence>
<keyword evidence="3" id="KW-0675">Receptor</keyword>
<keyword evidence="4" id="KW-1133">Transmembrane helix</keyword>
<keyword evidence="6" id="KW-1185">Reference proteome</keyword>
<organism evidence="5 6">
    <name type="scientific">Solanum bulbocastanum</name>
    <name type="common">Wild potato</name>
    <dbReference type="NCBI Taxonomy" id="147425"/>
    <lineage>
        <taxon>Eukaryota</taxon>
        <taxon>Viridiplantae</taxon>
        <taxon>Streptophyta</taxon>
        <taxon>Embryophyta</taxon>
        <taxon>Tracheophyta</taxon>
        <taxon>Spermatophyta</taxon>
        <taxon>Magnoliopsida</taxon>
        <taxon>eudicotyledons</taxon>
        <taxon>Gunneridae</taxon>
        <taxon>Pentapetalae</taxon>
        <taxon>asterids</taxon>
        <taxon>lamiids</taxon>
        <taxon>Solanales</taxon>
        <taxon>Solanaceae</taxon>
        <taxon>Solanoideae</taxon>
        <taxon>Solaneae</taxon>
        <taxon>Solanum</taxon>
    </lineage>
</organism>
<dbReference type="PANTHER" id="PTHR48053">
    <property type="entry name" value="LEUCINE RICH REPEAT FAMILY PROTEIN, EXPRESSED"/>
    <property type="match status" value="1"/>
</dbReference>
<keyword evidence="4" id="KW-0812">Transmembrane</keyword>
<keyword evidence="2" id="KW-0732">Signal</keyword>
<dbReference type="AlphaFoldDB" id="A0AAN8TT19"/>
<evidence type="ECO:0000256" key="1">
    <source>
        <dbReference type="ARBA" id="ARBA00004479"/>
    </source>
</evidence>